<organism evidence="2 3">
    <name type="scientific">Urbifossiella limnaea</name>
    <dbReference type="NCBI Taxonomy" id="2528023"/>
    <lineage>
        <taxon>Bacteria</taxon>
        <taxon>Pseudomonadati</taxon>
        <taxon>Planctomycetota</taxon>
        <taxon>Planctomycetia</taxon>
        <taxon>Gemmatales</taxon>
        <taxon>Gemmataceae</taxon>
        <taxon>Urbifossiella</taxon>
    </lineage>
</organism>
<keyword evidence="1" id="KW-0472">Membrane</keyword>
<accession>A0A517Y0B7</accession>
<proteinExistence type="predicted"/>
<evidence type="ECO:0008006" key="4">
    <source>
        <dbReference type="Google" id="ProtNLM"/>
    </source>
</evidence>
<evidence type="ECO:0000313" key="3">
    <source>
        <dbReference type="Proteomes" id="UP000319576"/>
    </source>
</evidence>
<reference evidence="2 3" key="1">
    <citation type="submission" date="2019-02" db="EMBL/GenBank/DDBJ databases">
        <title>Deep-cultivation of Planctomycetes and their phenomic and genomic characterization uncovers novel biology.</title>
        <authorList>
            <person name="Wiegand S."/>
            <person name="Jogler M."/>
            <person name="Boedeker C."/>
            <person name="Pinto D."/>
            <person name="Vollmers J."/>
            <person name="Rivas-Marin E."/>
            <person name="Kohn T."/>
            <person name="Peeters S.H."/>
            <person name="Heuer A."/>
            <person name="Rast P."/>
            <person name="Oberbeckmann S."/>
            <person name="Bunk B."/>
            <person name="Jeske O."/>
            <person name="Meyerdierks A."/>
            <person name="Storesund J.E."/>
            <person name="Kallscheuer N."/>
            <person name="Luecker S."/>
            <person name="Lage O.M."/>
            <person name="Pohl T."/>
            <person name="Merkel B.J."/>
            <person name="Hornburger P."/>
            <person name="Mueller R.-W."/>
            <person name="Bruemmer F."/>
            <person name="Labrenz M."/>
            <person name="Spormann A.M."/>
            <person name="Op den Camp H."/>
            <person name="Overmann J."/>
            <person name="Amann R."/>
            <person name="Jetten M.S.M."/>
            <person name="Mascher T."/>
            <person name="Medema M.H."/>
            <person name="Devos D.P."/>
            <person name="Kaster A.-K."/>
            <person name="Ovreas L."/>
            <person name="Rohde M."/>
            <person name="Galperin M.Y."/>
            <person name="Jogler C."/>
        </authorList>
    </citation>
    <scope>NUCLEOTIDE SEQUENCE [LARGE SCALE GENOMIC DNA]</scope>
    <source>
        <strain evidence="2 3">ETA_A1</strain>
    </source>
</reference>
<dbReference type="Proteomes" id="UP000319576">
    <property type="component" value="Chromosome"/>
</dbReference>
<evidence type="ECO:0000313" key="2">
    <source>
        <dbReference type="EMBL" id="QDU23202.1"/>
    </source>
</evidence>
<feature type="transmembrane region" description="Helical" evidence="1">
    <location>
        <begin position="37"/>
        <end position="56"/>
    </location>
</feature>
<keyword evidence="1" id="KW-1133">Transmembrane helix</keyword>
<dbReference type="EMBL" id="CP036273">
    <property type="protein sequence ID" value="QDU23202.1"/>
    <property type="molecule type" value="Genomic_DNA"/>
</dbReference>
<feature type="transmembrane region" description="Helical" evidence="1">
    <location>
        <begin position="101"/>
        <end position="120"/>
    </location>
</feature>
<feature type="transmembrane region" description="Helical" evidence="1">
    <location>
        <begin position="6"/>
        <end position="25"/>
    </location>
</feature>
<keyword evidence="1" id="KW-0812">Transmembrane</keyword>
<name>A0A517Y0B7_9BACT</name>
<gene>
    <name evidence="2" type="ORF">ETAA1_51940</name>
</gene>
<evidence type="ECO:0000256" key="1">
    <source>
        <dbReference type="SAM" id="Phobius"/>
    </source>
</evidence>
<feature type="transmembrane region" description="Helical" evidence="1">
    <location>
        <begin position="68"/>
        <end position="89"/>
    </location>
</feature>
<sequence length="147" mass="14121">MSNATLGLLVGGLVPAVCFGLSGAVQKGAAGGIATGPYLVVIGLVVAAAGAAVTAVERDASATPAGAGYAALFGLLWAAGVGAIAVALGRFEARISQLVPLYNMNTLVAVAVGLVALGEWQTVQPGRLALAAVLVVAGGVLAATAGR</sequence>
<protein>
    <recommendedName>
        <fullName evidence="4">EamA domain-containing protein</fullName>
    </recommendedName>
</protein>
<dbReference type="RefSeq" id="WP_145243296.1">
    <property type="nucleotide sequence ID" value="NZ_CP036273.1"/>
</dbReference>
<dbReference type="AlphaFoldDB" id="A0A517Y0B7"/>
<keyword evidence="3" id="KW-1185">Reference proteome</keyword>
<dbReference type="KEGG" id="uli:ETAA1_51940"/>
<feature type="transmembrane region" description="Helical" evidence="1">
    <location>
        <begin position="126"/>
        <end position="145"/>
    </location>
</feature>